<reference evidence="7 8" key="1">
    <citation type="journal article" date="2023" name="Limnol Oceanogr Lett">
        <title>Environmental adaptations by the intertidal Antarctic cyanobacterium Halotia branconii CENA392 as revealed using long-read genome sequencing.</title>
        <authorList>
            <person name="Dextro R.B."/>
            <person name="Delbaje E."/>
            <person name="Freitas P.N.N."/>
            <person name="Geraldes V."/>
            <person name="Pinto E."/>
            <person name="Long P.F."/>
            <person name="Fiore M.F."/>
        </authorList>
    </citation>
    <scope>NUCLEOTIDE SEQUENCE [LARGE SCALE GENOMIC DNA]</scope>
    <source>
        <strain evidence="7 8">CENA392</strain>
    </source>
</reference>
<keyword evidence="5 6" id="KW-0472">Membrane</keyword>
<dbReference type="InterPro" id="IPR038330">
    <property type="entry name" value="TspO/MBR-related_sf"/>
</dbReference>
<dbReference type="Proteomes" id="UP001223520">
    <property type="component" value="Chromosome"/>
</dbReference>
<keyword evidence="8" id="KW-1185">Reference proteome</keyword>
<dbReference type="CDD" id="cd15904">
    <property type="entry name" value="TSPO_MBR"/>
    <property type="match status" value="1"/>
</dbReference>
<dbReference type="EMBL" id="CP124543">
    <property type="protein sequence ID" value="WGV27695.1"/>
    <property type="molecule type" value="Genomic_DNA"/>
</dbReference>
<evidence type="ECO:0000256" key="4">
    <source>
        <dbReference type="ARBA" id="ARBA00022989"/>
    </source>
</evidence>
<keyword evidence="3 6" id="KW-0812">Transmembrane</keyword>
<dbReference type="PIRSF" id="PIRSF005859">
    <property type="entry name" value="PBR"/>
    <property type="match status" value="1"/>
</dbReference>
<comment type="similarity">
    <text evidence="2">Belongs to the TspO/BZRP family.</text>
</comment>
<dbReference type="RefSeq" id="WP_281484935.1">
    <property type="nucleotide sequence ID" value="NZ_CP124543.1"/>
</dbReference>
<feature type="transmembrane region" description="Helical" evidence="6">
    <location>
        <begin position="74"/>
        <end position="93"/>
    </location>
</feature>
<dbReference type="GO" id="GO:0016020">
    <property type="term" value="C:membrane"/>
    <property type="evidence" value="ECO:0007669"/>
    <property type="project" value="UniProtKB-SubCell"/>
</dbReference>
<dbReference type="GO" id="GO:0033013">
    <property type="term" value="P:tetrapyrrole metabolic process"/>
    <property type="evidence" value="ECO:0007669"/>
    <property type="project" value="UniProtKB-ARBA"/>
</dbReference>
<name>A0AAJ6NW47_9CYAN</name>
<evidence type="ECO:0000256" key="3">
    <source>
        <dbReference type="ARBA" id="ARBA00022692"/>
    </source>
</evidence>
<feature type="transmembrane region" description="Helical" evidence="6">
    <location>
        <begin position="43"/>
        <end position="62"/>
    </location>
</feature>
<accession>A0AAJ6NW47</accession>
<evidence type="ECO:0000256" key="2">
    <source>
        <dbReference type="ARBA" id="ARBA00007524"/>
    </source>
</evidence>
<dbReference type="InterPro" id="IPR004307">
    <property type="entry name" value="TspO_MBR"/>
</dbReference>
<protein>
    <submittedName>
        <fullName evidence="7">TspO/MBR family protein</fullName>
    </submittedName>
</protein>
<evidence type="ECO:0000256" key="5">
    <source>
        <dbReference type="ARBA" id="ARBA00023136"/>
    </source>
</evidence>
<keyword evidence="4 6" id="KW-1133">Transmembrane helix</keyword>
<dbReference type="PANTHER" id="PTHR10057">
    <property type="entry name" value="PERIPHERAL-TYPE BENZODIAZEPINE RECEPTOR"/>
    <property type="match status" value="1"/>
</dbReference>
<gene>
    <name evidence="7" type="ORF">QI031_09510</name>
</gene>
<evidence type="ECO:0000313" key="8">
    <source>
        <dbReference type="Proteomes" id="UP001223520"/>
    </source>
</evidence>
<feature type="transmembrane region" description="Helical" evidence="6">
    <location>
        <begin position="6"/>
        <end position="23"/>
    </location>
</feature>
<comment type="subcellular location">
    <subcellularLocation>
        <location evidence="1">Membrane</location>
        <topology evidence="1">Multi-pass membrane protein</topology>
    </subcellularLocation>
</comment>
<dbReference type="KEGG" id="hbq:QI031_09510"/>
<sequence>MIKSWMVIGGVAFLVALAANLITPSDRKWFKRLQRPRWLTFEAAIPVIWTVIFICGAWSAYIVWENDPRSTKTWLIMGLYLLLEIVTIAYTPVMFRLRSLKAGTILGGIGFIIGILLTFVVLTISGWAALLLVPYLLWSPIGTYTTWQMMSLNPEEV</sequence>
<dbReference type="AlphaFoldDB" id="A0AAJ6NW47"/>
<dbReference type="Pfam" id="PF03073">
    <property type="entry name" value="TspO_MBR"/>
    <property type="match status" value="1"/>
</dbReference>
<evidence type="ECO:0000313" key="7">
    <source>
        <dbReference type="EMBL" id="WGV27695.1"/>
    </source>
</evidence>
<dbReference type="Gene3D" id="1.20.1260.100">
    <property type="entry name" value="TspO/MBR protein"/>
    <property type="match status" value="1"/>
</dbReference>
<organism evidence="7 8">
    <name type="scientific">Halotia branconii CENA392</name>
    <dbReference type="NCBI Taxonomy" id="1539056"/>
    <lineage>
        <taxon>Bacteria</taxon>
        <taxon>Bacillati</taxon>
        <taxon>Cyanobacteriota</taxon>
        <taxon>Cyanophyceae</taxon>
        <taxon>Nostocales</taxon>
        <taxon>Nodulariaceae</taxon>
        <taxon>Halotia</taxon>
    </lineage>
</organism>
<proteinExistence type="inferred from homology"/>
<feature type="transmembrane region" description="Helical" evidence="6">
    <location>
        <begin position="105"/>
        <end position="138"/>
    </location>
</feature>
<dbReference type="PANTHER" id="PTHR10057:SF0">
    <property type="entry name" value="TRANSLOCATOR PROTEIN"/>
    <property type="match status" value="1"/>
</dbReference>
<evidence type="ECO:0000256" key="6">
    <source>
        <dbReference type="SAM" id="Phobius"/>
    </source>
</evidence>
<evidence type="ECO:0000256" key="1">
    <source>
        <dbReference type="ARBA" id="ARBA00004141"/>
    </source>
</evidence>